<evidence type="ECO:0000256" key="1">
    <source>
        <dbReference type="ARBA" id="ARBA00022801"/>
    </source>
</evidence>
<protein>
    <submittedName>
        <fullName evidence="6">Patatin-like phospholipase family protein</fullName>
    </submittedName>
</protein>
<keyword evidence="1 4" id="KW-0378">Hydrolase</keyword>
<feature type="active site" description="Nucleophile" evidence="4">
    <location>
        <position position="96"/>
    </location>
</feature>
<evidence type="ECO:0000313" key="6">
    <source>
        <dbReference type="EMBL" id="MFH0254326.1"/>
    </source>
</evidence>
<dbReference type="Gene3D" id="3.40.1090.10">
    <property type="entry name" value="Cytosolic phospholipase A2 catalytic domain"/>
    <property type="match status" value="2"/>
</dbReference>
<accession>A0ABW7I801</accession>
<keyword evidence="7" id="KW-1185">Reference proteome</keyword>
<dbReference type="PROSITE" id="PS51635">
    <property type="entry name" value="PNPLA"/>
    <property type="match status" value="1"/>
</dbReference>
<evidence type="ECO:0000256" key="3">
    <source>
        <dbReference type="ARBA" id="ARBA00023098"/>
    </source>
</evidence>
<feature type="active site" description="Proton acceptor" evidence="4">
    <location>
        <position position="232"/>
    </location>
</feature>
<comment type="caution">
    <text evidence="6">The sequence shown here is derived from an EMBL/GenBank/DDBJ whole genome shotgun (WGS) entry which is preliminary data.</text>
</comment>
<feature type="short sequence motif" description="DGA/G" evidence="4">
    <location>
        <begin position="232"/>
        <end position="234"/>
    </location>
</feature>
<evidence type="ECO:0000256" key="4">
    <source>
        <dbReference type="PROSITE-ProRule" id="PRU01161"/>
    </source>
</evidence>
<dbReference type="InterPro" id="IPR016035">
    <property type="entry name" value="Acyl_Trfase/lysoPLipase"/>
</dbReference>
<evidence type="ECO:0000259" key="5">
    <source>
        <dbReference type="PROSITE" id="PS51635"/>
    </source>
</evidence>
<dbReference type="PANTHER" id="PTHR14226:SF74">
    <property type="entry name" value="BLR4684 PROTEIN"/>
    <property type="match status" value="1"/>
</dbReference>
<evidence type="ECO:0000313" key="7">
    <source>
        <dbReference type="Proteomes" id="UP001607157"/>
    </source>
</evidence>
<feature type="domain" description="PNPLA" evidence="5">
    <location>
        <begin position="61"/>
        <end position="248"/>
    </location>
</feature>
<dbReference type="EMBL" id="JBIHMM010000002">
    <property type="protein sequence ID" value="MFH0254326.1"/>
    <property type="molecule type" value="Genomic_DNA"/>
</dbReference>
<keyword evidence="2 4" id="KW-0442">Lipid degradation</keyword>
<feature type="short sequence motif" description="GXSXG" evidence="4">
    <location>
        <begin position="94"/>
        <end position="98"/>
    </location>
</feature>
<dbReference type="RefSeq" id="WP_377170111.1">
    <property type="nucleotide sequence ID" value="NZ_JBHTJC010000002.1"/>
</dbReference>
<organism evidence="6 7">
    <name type="scientific">Roseovarius aquimarinus</name>
    <dbReference type="NCBI Taxonomy" id="1229156"/>
    <lineage>
        <taxon>Bacteria</taxon>
        <taxon>Pseudomonadati</taxon>
        <taxon>Pseudomonadota</taxon>
        <taxon>Alphaproteobacteria</taxon>
        <taxon>Rhodobacterales</taxon>
        <taxon>Roseobacteraceae</taxon>
        <taxon>Roseovarius</taxon>
    </lineage>
</organism>
<dbReference type="PANTHER" id="PTHR14226">
    <property type="entry name" value="NEUROPATHY TARGET ESTERASE/SWISS CHEESE D.MELANOGASTER"/>
    <property type="match status" value="1"/>
</dbReference>
<evidence type="ECO:0000256" key="2">
    <source>
        <dbReference type="ARBA" id="ARBA00022963"/>
    </source>
</evidence>
<dbReference type="InterPro" id="IPR050301">
    <property type="entry name" value="NTE"/>
</dbReference>
<reference evidence="6 7" key="1">
    <citation type="submission" date="2024-10" db="EMBL/GenBank/DDBJ databases">
        <authorList>
            <person name="Yang X.-N."/>
        </authorList>
    </citation>
    <scope>NUCLEOTIDE SEQUENCE [LARGE SCALE GENOMIC DNA]</scope>
    <source>
        <strain evidence="6 7">CAU 1059</strain>
    </source>
</reference>
<name>A0ABW7I801_9RHOB</name>
<dbReference type="PROSITE" id="PS51257">
    <property type="entry name" value="PROKAR_LIPOPROTEIN"/>
    <property type="match status" value="1"/>
</dbReference>
<gene>
    <name evidence="6" type="ORF">ACGRVM_10505</name>
</gene>
<dbReference type="InterPro" id="IPR002641">
    <property type="entry name" value="PNPLA_dom"/>
</dbReference>
<feature type="short sequence motif" description="GXGXXG" evidence="4">
    <location>
        <begin position="65"/>
        <end position="70"/>
    </location>
</feature>
<dbReference type="Proteomes" id="UP001607157">
    <property type="component" value="Unassembled WGS sequence"/>
</dbReference>
<dbReference type="SUPFAM" id="SSF52151">
    <property type="entry name" value="FabD/lysophospholipase-like"/>
    <property type="match status" value="1"/>
</dbReference>
<sequence length="356" mass="38164">MKRRGFVFGALALGACSSARPKLRAIEAALLPSFRIGADAPAEAWAAHLDLGRMRSGPKVLALSGGGEDGAFGAGVLTGWSEAGGRPEFDVVTGVSTGALMAPFAFLGPEFDPELRRIYTSYNGEDLLEVQGLPGILGASLASSFPMKGLIRKHLPDPVIDRIGAEYRKGRRLFVVTSNLDTGRAVIWDMGAIADAGRHELFRAVTLASASIPGLFPPVRLDFGAGREAHVDGGVHMPLLAVPEAAFSNPSGGMRGGALYILVNNTLRPSPEPVRRQSFSIMQQTFATMVRSQAAQSVGIARRYAERTGMRFAVATIGPDFDVEWNATERFSQDYMQPLFEYGRARVLAGRAWKNG</sequence>
<keyword evidence="3 4" id="KW-0443">Lipid metabolism</keyword>
<proteinExistence type="predicted"/>
<dbReference type="Pfam" id="PF01734">
    <property type="entry name" value="Patatin"/>
    <property type="match status" value="1"/>
</dbReference>